<accession>A0A380CA72</accession>
<dbReference type="Proteomes" id="UP000254893">
    <property type="component" value="Unassembled WGS sequence"/>
</dbReference>
<name>A0A380CA72_SPHSI</name>
<dbReference type="EMBL" id="UGYW01000002">
    <property type="protein sequence ID" value="SUJ16240.1"/>
    <property type="molecule type" value="Genomic_DNA"/>
</dbReference>
<dbReference type="AlphaFoldDB" id="A0A380CA72"/>
<sequence>MANLVSFKKQKLEKKDVKPLFKGASKGSTSKGVKYTLSNNNFFIENHQYFGVCSKKYFQDFDKALNNEQKLGLWLFFNNLTNGVKMKISEVRFTKKDNLSYVRLRTTHDGKEVEFDMFYFHGLHKLLSFASFVKYNLNLKELTKIAKQK</sequence>
<proteinExistence type="predicted"/>
<evidence type="ECO:0000313" key="1">
    <source>
        <dbReference type="EMBL" id="SUJ16240.1"/>
    </source>
</evidence>
<gene>
    <name evidence="1" type="ORF">NCTC11388_02560</name>
</gene>
<organism evidence="1 2">
    <name type="scientific">Sphingobacterium spiritivorum</name>
    <name type="common">Flavobacterium spiritivorum</name>
    <dbReference type="NCBI Taxonomy" id="258"/>
    <lineage>
        <taxon>Bacteria</taxon>
        <taxon>Pseudomonadati</taxon>
        <taxon>Bacteroidota</taxon>
        <taxon>Sphingobacteriia</taxon>
        <taxon>Sphingobacteriales</taxon>
        <taxon>Sphingobacteriaceae</taxon>
        <taxon>Sphingobacterium</taxon>
    </lineage>
</organism>
<reference evidence="1 2" key="1">
    <citation type="submission" date="2018-06" db="EMBL/GenBank/DDBJ databases">
        <authorList>
            <consortium name="Pathogen Informatics"/>
            <person name="Doyle S."/>
        </authorList>
    </citation>
    <scope>NUCLEOTIDE SEQUENCE [LARGE SCALE GENOMIC DNA]</scope>
    <source>
        <strain evidence="1 2">NCTC11388</strain>
    </source>
</reference>
<protein>
    <submittedName>
        <fullName evidence="1">Uncharacterized protein</fullName>
    </submittedName>
</protein>
<dbReference type="RefSeq" id="WP_115170390.1">
    <property type="nucleotide sequence ID" value="NZ_UGYW01000002.1"/>
</dbReference>
<evidence type="ECO:0000313" key="2">
    <source>
        <dbReference type="Proteomes" id="UP000254893"/>
    </source>
</evidence>